<name>G0AI47_COLFT</name>
<keyword evidence="3 9" id="KW-1133">Transmembrane helix</keyword>
<dbReference type="AlphaFoldDB" id="G0AI47"/>
<evidence type="ECO:0000313" key="13">
    <source>
        <dbReference type="Proteomes" id="UP000008392"/>
    </source>
</evidence>
<dbReference type="Pfam" id="PF13675">
    <property type="entry name" value="PilJ"/>
    <property type="match status" value="1"/>
</dbReference>
<dbReference type="HOGENOM" id="CLU_000445_107_27_4"/>
<dbReference type="CDD" id="cd11386">
    <property type="entry name" value="MCP_signal"/>
    <property type="match status" value="1"/>
</dbReference>
<reference evidence="12 13" key="1">
    <citation type="journal article" date="2004" name="Environ. Microbiol.">
        <title>Phylogeny-function analysis of (meta)genomic libraries: screening for expression of ribosomal RNA genes by large-insert library fluorescent in situ hybridization (LIL-FISH).</title>
        <authorList>
            <person name="Leveau J.H."/>
            <person name="Gerards S."/>
            <person name="de Boer W."/>
            <person name="van Veen J.A."/>
        </authorList>
    </citation>
    <scope>NUCLEOTIDE SEQUENCE [LARGE SCALE GENOMIC DNA]</scope>
    <source>
        <strain evidence="12 13">Ter331</strain>
    </source>
</reference>
<evidence type="ECO:0000259" key="11">
    <source>
        <dbReference type="PROSITE" id="PS50885"/>
    </source>
</evidence>
<dbReference type="KEGG" id="cfu:CFU_0796"/>
<dbReference type="SUPFAM" id="SSF58104">
    <property type="entry name" value="Methyl-accepting chemotaxis protein (MCP) signaling domain"/>
    <property type="match status" value="1"/>
</dbReference>
<evidence type="ECO:0000256" key="6">
    <source>
        <dbReference type="ARBA" id="ARBA00029447"/>
    </source>
</evidence>
<feature type="domain" description="Methyl-accepting transducer" evidence="10">
    <location>
        <begin position="541"/>
        <end position="777"/>
    </location>
</feature>
<evidence type="ECO:0000313" key="12">
    <source>
        <dbReference type="EMBL" id="AEK60630.1"/>
    </source>
</evidence>
<evidence type="ECO:0000256" key="3">
    <source>
        <dbReference type="ARBA" id="ARBA00022989"/>
    </source>
</evidence>
<keyword evidence="13" id="KW-1185">Reference proteome</keyword>
<evidence type="ECO:0000256" key="8">
    <source>
        <dbReference type="SAM" id="Coils"/>
    </source>
</evidence>
<evidence type="ECO:0000256" key="1">
    <source>
        <dbReference type="ARBA" id="ARBA00004141"/>
    </source>
</evidence>
<reference evidence="13" key="6">
    <citation type="submission" date="2011-05" db="EMBL/GenBank/DDBJ databases">
        <title>Complete sequence of Collimonas fungivorans Ter331.</title>
        <authorList>
            <person name="Leveau J.H."/>
        </authorList>
    </citation>
    <scope>NUCLEOTIDE SEQUENCE [LARGE SCALE GENOMIC DNA]</scope>
    <source>
        <strain evidence="13">Ter331</strain>
    </source>
</reference>
<dbReference type="PROSITE" id="PS50885">
    <property type="entry name" value="HAMP"/>
    <property type="match status" value="1"/>
</dbReference>
<dbReference type="Proteomes" id="UP000008392">
    <property type="component" value="Chromosome"/>
</dbReference>
<keyword evidence="2 9" id="KW-0812">Transmembrane</keyword>
<evidence type="ECO:0000256" key="4">
    <source>
        <dbReference type="ARBA" id="ARBA00023136"/>
    </source>
</evidence>
<gene>
    <name evidence="12" type="primary">pilJ</name>
    <name evidence="12" type="ordered locus">CFU_0796</name>
</gene>
<feature type="transmembrane region" description="Helical" evidence="9">
    <location>
        <begin position="425"/>
        <end position="447"/>
    </location>
</feature>
<dbReference type="STRING" id="1005048.CFU_0796"/>
<evidence type="ECO:0000256" key="2">
    <source>
        <dbReference type="ARBA" id="ARBA00022692"/>
    </source>
</evidence>
<feature type="domain" description="HAMP" evidence="11">
    <location>
        <begin position="488"/>
        <end position="536"/>
    </location>
</feature>
<dbReference type="eggNOG" id="COG0840">
    <property type="taxonomic scope" value="Bacteria"/>
</dbReference>
<dbReference type="GO" id="GO:0006935">
    <property type="term" value="P:chemotaxis"/>
    <property type="evidence" value="ECO:0007669"/>
    <property type="project" value="UniProtKB-ARBA"/>
</dbReference>
<comment type="similarity">
    <text evidence="6">Belongs to the methyl-accepting chemotaxis (MCP) protein family.</text>
</comment>
<reference evidence="12 13" key="2">
    <citation type="journal article" date="2006" name="J. Microbiol. Methods">
        <title>Genomic flank-sequencing of plasposon insertion sites for rapid identification of functional genes.</title>
        <authorList>
            <person name="Leveau J.H."/>
            <person name="Gerards S."/>
            <person name="Fritsche K."/>
            <person name="Zondag G."/>
            <person name="van Veen J.A."/>
        </authorList>
    </citation>
    <scope>NUCLEOTIDE SEQUENCE [LARGE SCALE GENOMIC DNA]</scope>
    <source>
        <strain evidence="12 13">Ter331</strain>
    </source>
</reference>
<evidence type="ECO:0000256" key="9">
    <source>
        <dbReference type="SAM" id="Phobius"/>
    </source>
</evidence>
<dbReference type="FunFam" id="1.10.287.950:FF:000001">
    <property type="entry name" value="Methyl-accepting chemotaxis sensory transducer"/>
    <property type="match status" value="1"/>
</dbReference>
<evidence type="ECO:0000259" key="10">
    <source>
        <dbReference type="PROSITE" id="PS50111"/>
    </source>
</evidence>
<dbReference type="InterPro" id="IPR004089">
    <property type="entry name" value="MCPsignal_dom"/>
</dbReference>
<keyword evidence="4 9" id="KW-0472">Membrane</keyword>
<protein>
    <submittedName>
        <fullName evidence="12">Twitching motility protein</fullName>
    </submittedName>
</protein>
<sequence length="815" mass="87511">MQQQRCSVAANWQLGDSVMAFKLPSLSKAAKEEQGEAGDRFVQEALMHDPEQTVMEERFMPDPSPAALLTPTIAPQPAAVVAPPAPAPAFTAAPREAIKEPAAAPSFAGAAASIASPDSSPLPLIGRLPQQKQIRLLVTVLVGALLLTILFLWLSAKSSAMSSTQTQIAGDALMHSQRIGKATPNAIQGNPEAFKQLADSRKEFNQDLSILSKGGDYKGHDIGTPTATMDSKLADVSKVWSNTDKAADTILKLQKELTSFGVTLQKLNGISPNLLDLSEQIATLKTQTGATPREIAASSQLVMLTQRLGRSANEFLTSEGVNPETAFLLGKDTNTFRDIVSGFLNGSDVLRLPASKSEEERSKLTELEKSFAEYQESVASILGNMQNFVSAKQSEQLIFTENENLKQRLGALQDTYRDAQDSQSIWFWLMLLAALTTLLAAAGIAWVQVQDGRHRTHEADVRRMEAEAQRLQAIKQEEDASNANDQNQAAILRLMNELQEVADGDLTVQATVSEDITGAIADSVNYTVEELRGLVGRVTATAQQVTVASDQAQSISIELLAASQRQSRDIQETTQAVLDMATQITDVSKSASESAEVARQSVSAAEEGSKAVENAISGMNEIREHIQETSKRIKRLGESSQEIGEITELISDITEQTNVLALNAAIQAASAGEAGRGFSVVAEEVQRLAERSGAATKQIGALVRTIQTDTHDAVVAMERSTQGVVEGAKLSDAAGAALSDIRRVSNRLAELIQSISSTTEQQANSANGVATNIQNILSVTEKTREGTRQTALSIRELSKLAEDLKSSVSRFRVTN</sequence>
<dbReference type="InterPro" id="IPR029095">
    <property type="entry name" value="NarX-like_N"/>
</dbReference>
<comment type="subcellular location">
    <subcellularLocation>
        <location evidence="1">Membrane</location>
        <topology evidence="1">Multi-pass membrane protein</topology>
    </subcellularLocation>
</comment>
<keyword evidence="5 7" id="KW-0807">Transducer</keyword>
<dbReference type="SMART" id="SM00283">
    <property type="entry name" value="MA"/>
    <property type="match status" value="1"/>
</dbReference>
<dbReference type="Pfam" id="PF00015">
    <property type="entry name" value="MCPsignal"/>
    <property type="match status" value="1"/>
</dbReference>
<dbReference type="InterPro" id="IPR003660">
    <property type="entry name" value="HAMP_dom"/>
</dbReference>
<dbReference type="PANTHER" id="PTHR32089">
    <property type="entry name" value="METHYL-ACCEPTING CHEMOTAXIS PROTEIN MCPB"/>
    <property type="match status" value="1"/>
</dbReference>
<evidence type="ECO:0000256" key="5">
    <source>
        <dbReference type="ARBA" id="ARBA00023224"/>
    </source>
</evidence>
<reference evidence="12 13" key="5">
    <citation type="journal article" date="2011" name="ISME J.">
        <title>Dual transcriptional profiling of a bacterial/fungal confrontation: Collimonas fungivorans versus Aspergillus niger.</title>
        <authorList>
            <person name="Mela F."/>
            <person name="Fritsche K."/>
            <person name="de Boer W."/>
            <person name="van Veen J.A."/>
            <person name="de Graaff L.H."/>
            <person name="van den Berg M."/>
            <person name="Leveau J.H."/>
        </authorList>
    </citation>
    <scope>NUCLEOTIDE SEQUENCE [LARGE SCALE GENOMIC DNA]</scope>
    <source>
        <strain evidence="12 13">Ter331</strain>
    </source>
</reference>
<keyword evidence="8" id="KW-0175">Coiled coil</keyword>
<feature type="transmembrane region" description="Helical" evidence="9">
    <location>
        <begin position="136"/>
        <end position="156"/>
    </location>
</feature>
<dbReference type="Gene3D" id="1.10.287.950">
    <property type="entry name" value="Methyl-accepting chemotaxis protein"/>
    <property type="match status" value="1"/>
</dbReference>
<feature type="coiled-coil region" evidence="8">
    <location>
        <begin position="454"/>
        <end position="481"/>
    </location>
</feature>
<dbReference type="GO" id="GO:0007165">
    <property type="term" value="P:signal transduction"/>
    <property type="evidence" value="ECO:0007669"/>
    <property type="project" value="UniProtKB-KW"/>
</dbReference>
<reference evidence="12 13" key="3">
    <citation type="journal article" date="2008" name="FEMS Microbiol. Ecol.">
        <title>Identification and characterization of genes underlying chitinolysis in Collimonas fungivorans Ter331.</title>
        <authorList>
            <person name="Fritsche K."/>
            <person name="de Boer W."/>
            <person name="Gerards S."/>
            <person name="van den Berg M."/>
            <person name="van Veen J.A."/>
            <person name="Leveau J.H."/>
        </authorList>
    </citation>
    <scope>NUCLEOTIDE SEQUENCE [LARGE SCALE GENOMIC DNA]</scope>
    <source>
        <strain evidence="12 13">Ter331</strain>
    </source>
</reference>
<reference evidence="12 13" key="4">
    <citation type="journal article" date="2010" name="Environ. Microbiol.">
        <title>The bacterial genus Collimonas: mycophagy, weathering and other adaptive solutions to life in oligotrophic soil environments.</title>
        <authorList>
            <person name="Leveau J.H."/>
            <person name="Uroz S."/>
            <person name="de Boer W."/>
        </authorList>
    </citation>
    <scope>NUCLEOTIDE SEQUENCE [LARGE SCALE GENOMIC DNA]</scope>
    <source>
        <strain evidence="12 13">Ter331</strain>
    </source>
</reference>
<dbReference type="PANTHER" id="PTHR32089:SF119">
    <property type="entry name" value="METHYL-ACCEPTING CHEMOTAXIS PROTEIN CTPL"/>
    <property type="match status" value="1"/>
</dbReference>
<dbReference type="EMBL" id="CP002745">
    <property type="protein sequence ID" value="AEK60630.1"/>
    <property type="molecule type" value="Genomic_DNA"/>
</dbReference>
<proteinExistence type="inferred from homology"/>
<dbReference type="PROSITE" id="PS50111">
    <property type="entry name" value="CHEMOTAXIS_TRANSDUC_2"/>
    <property type="match status" value="1"/>
</dbReference>
<accession>G0AI47</accession>
<dbReference type="GO" id="GO:0016020">
    <property type="term" value="C:membrane"/>
    <property type="evidence" value="ECO:0007669"/>
    <property type="project" value="UniProtKB-SubCell"/>
</dbReference>
<evidence type="ECO:0000256" key="7">
    <source>
        <dbReference type="PROSITE-ProRule" id="PRU00284"/>
    </source>
</evidence>
<organism evidence="12 13">
    <name type="scientific">Collimonas fungivorans (strain Ter331)</name>
    <dbReference type="NCBI Taxonomy" id="1005048"/>
    <lineage>
        <taxon>Bacteria</taxon>
        <taxon>Pseudomonadati</taxon>
        <taxon>Pseudomonadota</taxon>
        <taxon>Betaproteobacteria</taxon>
        <taxon>Burkholderiales</taxon>
        <taxon>Oxalobacteraceae</taxon>
        <taxon>Collimonas</taxon>
    </lineage>
</organism>